<reference evidence="1" key="1">
    <citation type="journal article" date="2014" name="Front. Microbiol.">
        <title>High frequency of phylogenetically diverse reductive dehalogenase-homologous genes in deep subseafloor sedimentary metagenomes.</title>
        <authorList>
            <person name="Kawai M."/>
            <person name="Futagami T."/>
            <person name="Toyoda A."/>
            <person name="Takaki Y."/>
            <person name="Nishi S."/>
            <person name="Hori S."/>
            <person name="Arai W."/>
            <person name="Tsubouchi T."/>
            <person name="Morono Y."/>
            <person name="Uchiyama I."/>
            <person name="Ito T."/>
            <person name="Fujiyama A."/>
            <person name="Inagaki F."/>
            <person name="Takami H."/>
        </authorList>
    </citation>
    <scope>NUCLEOTIDE SEQUENCE</scope>
    <source>
        <strain evidence="1">Expedition CK06-06</strain>
    </source>
</reference>
<accession>X1CPZ2</accession>
<organism evidence="1">
    <name type="scientific">marine sediment metagenome</name>
    <dbReference type="NCBI Taxonomy" id="412755"/>
    <lineage>
        <taxon>unclassified sequences</taxon>
        <taxon>metagenomes</taxon>
        <taxon>ecological metagenomes</taxon>
    </lineage>
</organism>
<feature type="non-terminal residue" evidence="1">
    <location>
        <position position="1"/>
    </location>
</feature>
<comment type="caution">
    <text evidence="1">The sequence shown here is derived from an EMBL/GenBank/DDBJ whole genome shotgun (WGS) entry which is preliminary data.</text>
</comment>
<proteinExistence type="predicted"/>
<evidence type="ECO:0000313" key="1">
    <source>
        <dbReference type="EMBL" id="GAG94997.1"/>
    </source>
</evidence>
<protein>
    <submittedName>
        <fullName evidence="1">Uncharacterized protein</fullName>
    </submittedName>
</protein>
<dbReference type="EMBL" id="BART01028927">
    <property type="protein sequence ID" value="GAG94997.1"/>
    <property type="molecule type" value="Genomic_DNA"/>
</dbReference>
<name>X1CPZ2_9ZZZZ</name>
<dbReference type="AlphaFoldDB" id="X1CPZ2"/>
<gene>
    <name evidence="1" type="ORF">S01H4_50885</name>
</gene>
<sequence length="124" mass="14616">TLEKIVGGFLIPETARVGTKINNKNYREAILSVKTIIPEFLYKLYNRDFKIRSNKNIAIEDFEKSIEFIINSKIIPFDRQELEKILKKINVEKYNPNDLENIANENYKILYNFSAKILMELTEI</sequence>